<evidence type="ECO:0000256" key="9">
    <source>
        <dbReference type="SAM" id="Coils"/>
    </source>
</evidence>
<dbReference type="AlphaFoldDB" id="A0A6P3ZCV0"/>
<evidence type="ECO:0000256" key="5">
    <source>
        <dbReference type="ARBA" id="ARBA00022776"/>
    </source>
</evidence>
<gene>
    <name evidence="12" type="primary">LOC107412547</name>
</gene>
<dbReference type="GO" id="GO:0051301">
    <property type="term" value="P:cell division"/>
    <property type="evidence" value="ECO:0007669"/>
    <property type="project" value="UniProtKB-KW"/>
</dbReference>
<evidence type="ECO:0000256" key="1">
    <source>
        <dbReference type="ARBA" id="ARBA00004584"/>
    </source>
</evidence>
<evidence type="ECO:0000256" key="6">
    <source>
        <dbReference type="ARBA" id="ARBA00023054"/>
    </source>
</evidence>
<feature type="coiled-coil region" evidence="9">
    <location>
        <begin position="247"/>
        <end position="274"/>
    </location>
</feature>
<evidence type="ECO:0000259" key="10">
    <source>
        <dbReference type="Pfam" id="PF03800"/>
    </source>
</evidence>
<dbReference type="Pfam" id="PF03800">
    <property type="entry name" value="Nuf2"/>
    <property type="match status" value="1"/>
</dbReference>
<evidence type="ECO:0000256" key="7">
    <source>
        <dbReference type="ARBA" id="ARBA00023306"/>
    </source>
</evidence>
<dbReference type="GeneID" id="107412547"/>
<evidence type="ECO:0000313" key="12">
    <source>
        <dbReference type="RefSeq" id="XP_015875823.1"/>
    </source>
</evidence>
<dbReference type="PANTHER" id="PTHR48441:SF1">
    <property type="entry name" value="NT-3"/>
    <property type="match status" value="1"/>
</dbReference>
<dbReference type="InParanoid" id="A0A6P3ZCV0"/>
<keyword evidence="7" id="KW-0131">Cell cycle</keyword>
<dbReference type="FunCoup" id="A0A6P3ZCV0">
    <property type="interactions" value="1979"/>
</dbReference>
<comment type="similarity">
    <text evidence="2">Belongs to the NUF2 family.</text>
</comment>
<keyword evidence="6 9" id="KW-0175">Coiled coil</keyword>
<dbReference type="InterPro" id="IPR038275">
    <property type="entry name" value="Nuf2_N_sf"/>
</dbReference>
<evidence type="ECO:0000256" key="4">
    <source>
        <dbReference type="ARBA" id="ARBA00022618"/>
    </source>
</evidence>
<keyword evidence="8" id="KW-0137">Centromere</keyword>
<keyword evidence="5" id="KW-0498">Mitosis</keyword>
<evidence type="ECO:0000256" key="3">
    <source>
        <dbReference type="ARBA" id="ARBA00022454"/>
    </source>
</evidence>
<evidence type="ECO:0000256" key="8">
    <source>
        <dbReference type="ARBA" id="ARBA00023328"/>
    </source>
</evidence>
<dbReference type="Proteomes" id="UP001652623">
    <property type="component" value="Chromosome 10"/>
</dbReference>
<sequence length="449" mass="51789">MSKFEYPRLSSADIVNILAESQIISISDHDLLNPKPEFVSDLYARILIYLDFLPEEDHGQVEFAALEQFENPDLHLDSVRTMKLYNRIKEVVASVDCPVRFTLRDLIKPDANRTEYFLSALLNFCLHKETKMALLTPIVDQLTLLEEQRKGWEDKISELNTEIAGYNEARERELPLVQEVDSKVKELRQTIASLNNQQASLRVTLRKLKDNSVEVDEKISSAEFVLVQSVQENANLRSKIVQSPDRLQRALEEKKSAREEAKNTERLAMQTFQEKTAVFEVYTKVFKKMAKHFGQVQAIQEQVNSVKSVDKDLKVLKAKLSDEGVSDKTLEAKRLEWQGKVNHWNELKRQLDKEKDIKCEEATREFNNVKLEVESRRRELEAMQKNVEAMVAEVDAFTSNTASVEESGAAKQDELIHKCEEIIREFHEYASSIMDKLKLPVMDGDRNVE</sequence>
<dbReference type="GO" id="GO:0031262">
    <property type="term" value="C:Ndc80 complex"/>
    <property type="evidence" value="ECO:0007669"/>
    <property type="project" value="InterPro"/>
</dbReference>
<keyword evidence="3" id="KW-0158">Chromosome</keyword>
<evidence type="ECO:0000256" key="2">
    <source>
        <dbReference type="ARBA" id="ARBA00005498"/>
    </source>
</evidence>
<name>A0A6P3ZCV0_ZIZJJ</name>
<feature type="coiled-coil region" evidence="9">
    <location>
        <begin position="142"/>
        <end position="211"/>
    </location>
</feature>
<accession>A0A6P3ZCV0</accession>
<dbReference type="PANTHER" id="PTHR48441">
    <property type="match status" value="1"/>
</dbReference>
<evidence type="ECO:0000313" key="11">
    <source>
        <dbReference type="Proteomes" id="UP001652623"/>
    </source>
</evidence>
<feature type="domain" description="Kinetochore protein Nuf2 N-terminal" evidence="10">
    <location>
        <begin position="4"/>
        <end position="142"/>
    </location>
</feature>
<feature type="coiled-coil region" evidence="9">
    <location>
        <begin position="359"/>
        <end position="400"/>
    </location>
</feature>
<dbReference type="Gene3D" id="1.10.418.60">
    <property type="entry name" value="Ncd80 complex, Nuf2 subunit"/>
    <property type="match status" value="1"/>
</dbReference>
<dbReference type="RefSeq" id="XP_015875823.1">
    <property type="nucleotide sequence ID" value="XM_016020337.4"/>
</dbReference>
<organism evidence="11 12">
    <name type="scientific">Ziziphus jujuba</name>
    <name type="common">Chinese jujube</name>
    <name type="synonym">Ziziphus sativa</name>
    <dbReference type="NCBI Taxonomy" id="326968"/>
    <lineage>
        <taxon>Eukaryota</taxon>
        <taxon>Viridiplantae</taxon>
        <taxon>Streptophyta</taxon>
        <taxon>Embryophyta</taxon>
        <taxon>Tracheophyta</taxon>
        <taxon>Spermatophyta</taxon>
        <taxon>Magnoliopsida</taxon>
        <taxon>eudicotyledons</taxon>
        <taxon>Gunneridae</taxon>
        <taxon>Pentapetalae</taxon>
        <taxon>rosids</taxon>
        <taxon>fabids</taxon>
        <taxon>Rosales</taxon>
        <taxon>Rhamnaceae</taxon>
        <taxon>Paliureae</taxon>
        <taxon>Ziziphus</taxon>
    </lineage>
</organism>
<keyword evidence="11" id="KW-1185">Reference proteome</keyword>
<proteinExistence type="inferred from homology"/>
<reference evidence="12" key="1">
    <citation type="submission" date="2025-08" db="UniProtKB">
        <authorList>
            <consortium name="RefSeq"/>
        </authorList>
    </citation>
    <scope>IDENTIFICATION</scope>
    <source>
        <tissue evidence="12">Seedling</tissue>
    </source>
</reference>
<dbReference type="KEGG" id="zju:107412547"/>
<comment type="subcellular location">
    <subcellularLocation>
        <location evidence="1">Chromosome</location>
        <location evidence="1">Centromere</location>
    </subcellularLocation>
</comment>
<protein>
    <submittedName>
        <fullName evidence="12">Kinetochore protein NUF2 homolog</fullName>
    </submittedName>
</protein>
<keyword evidence="4" id="KW-0132">Cell division</keyword>
<dbReference type="InterPro" id="IPR005549">
    <property type="entry name" value="Kinetochore_Nuf2_N"/>
</dbReference>